<accession>A0ABY5G3D3</accession>
<name>A0ABY5G3D3_VIBPE</name>
<keyword evidence="2" id="KW-1185">Reference proteome</keyword>
<proteinExistence type="predicted"/>
<sequence length="62" mass="7452">MKYCPFCSTELIERHHAQVCPRNEIGECRFDGYEHYEQRMLADFSPDNLDANSNVYRRIPER</sequence>
<protein>
    <submittedName>
        <fullName evidence="1">Uncharacterized protein</fullName>
    </submittedName>
</protein>
<organism evidence="1 2">
    <name type="scientific">Vibrio pelagius</name>
    <dbReference type="NCBI Taxonomy" id="28169"/>
    <lineage>
        <taxon>Bacteria</taxon>
        <taxon>Pseudomonadati</taxon>
        <taxon>Pseudomonadota</taxon>
        <taxon>Gammaproteobacteria</taxon>
        <taxon>Vibrionales</taxon>
        <taxon>Vibrionaceae</taxon>
        <taxon>Vibrio</taxon>
    </lineage>
</organism>
<evidence type="ECO:0000313" key="1">
    <source>
        <dbReference type="EMBL" id="UTT84666.1"/>
    </source>
</evidence>
<dbReference type="RefSeq" id="WP_255230620.1">
    <property type="nucleotide sequence ID" value="NZ_CP090614.1"/>
</dbReference>
<gene>
    <name evidence="1" type="ORF">LZI70_13445</name>
</gene>
<evidence type="ECO:0000313" key="2">
    <source>
        <dbReference type="Proteomes" id="UP001059120"/>
    </source>
</evidence>
<dbReference type="EMBL" id="CP090614">
    <property type="protein sequence ID" value="UTT84666.1"/>
    <property type="molecule type" value="Genomic_DNA"/>
</dbReference>
<dbReference type="Proteomes" id="UP001059120">
    <property type="component" value="Chromosome 1"/>
</dbReference>
<reference evidence="1" key="1">
    <citation type="submission" date="2022-01" db="EMBL/GenBank/DDBJ databases">
        <title>Alginate degradation mechanism of Vibrio pelagius WXL662.</title>
        <authorList>
            <person name="He X."/>
        </authorList>
    </citation>
    <scope>NUCLEOTIDE SEQUENCE</scope>
    <source>
        <strain evidence="1">WXL662</strain>
    </source>
</reference>